<proteinExistence type="inferred from homology"/>
<keyword evidence="6" id="KW-0547">Nucleotide-binding</keyword>
<evidence type="ECO:0000256" key="11">
    <source>
        <dbReference type="ARBA" id="ARBA00029766"/>
    </source>
</evidence>
<dbReference type="SUPFAM" id="SSF55083">
    <property type="entry name" value="6-hydroxymethyl-7,8-dihydropterin pyrophosphokinase, HPPK"/>
    <property type="match status" value="1"/>
</dbReference>
<comment type="pathway">
    <text evidence="1">Cofactor biosynthesis; tetrahydrofolate biosynthesis; 2-amino-4-hydroxy-6-hydroxymethyl-7,8-dihydropteridine diphosphate from 7,8-dihydroneopterin triphosphate: step 4/4.</text>
</comment>
<evidence type="ECO:0000313" key="14">
    <source>
        <dbReference type="EMBL" id="MBD1400400.1"/>
    </source>
</evidence>
<gene>
    <name evidence="14" type="primary">folK</name>
    <name evidence="14" type="ORF">ICT70_06930</name>
</gene>
<evidence type="ECO:0000256" key="9">
    <source>
        <dbReference type="ARBA" id="ARBA00022909"/>
    </source>
</evidence>
<evidence type="ECO:0000256" key="5">
    <source>
        <dbReference type="ARBA" id="ARBA00022679"/>
    </source>
</evidence>
<feature type="domain" description="7,8-dihydro-6-hydroxymethylpterin-pyrophosphokinase" evidence="13">
    <location>
        <begin position="89"/>
        <end position="100"/>
    </location>
</feature>
<evidence type="ECO:0000256" key="4">
    <source>
        <dbReference type="ARBA" id="ARBA00016218"/>
    </source>
</evidence>
<accession>A0A8J6QUK5</accession>
<dbReference type="InterPro" id="IPR035907">
    <property type="entry name" value="Hppk_sf"/>
</dbReference>
<evidence type="ECO:0000256" key="10">
    <source>
        <dbReference type="ARBA" id="ARBA00029409"/>
    </source>
</evidence>
<dbReference type="EMBL" id="JACWUN010000006">
    <property type="protein sequence ID" value="MBD1400400.1"/>
    <property type="molecule type" value="Genomic_DNA"/>
</dbReference>
<dbReference type="PANTHER" id="PTHR43071">
    <property type="entry name" value="2-AMINO-4-HYDROXY-6-HYDROXYMETHYLDIHYDROPTERIDINE PYROPHOSPHOKINASE"/>
    <property type="match status" value="1"/>
</dbReference>
<dbReference type="RefSeq" id="WP_191155011.1">
    <property type="nucleotide sequence ID" value="NZ_JACWUN010000006.1"/>
</dbReference>
<comment type="caution">
    <text evidence="14">The sequence shown here is derived from an EMBL/GenBank/DDBJ whole genome shotgun (WGS) entry which is preliminary data.</text>
</comment>
<dbReference type="GO" id="GO:0016301">
    <property type="term" value="F:kinase activity"/>
    <property type="evidence" value="ECO:0007669"/>
    <property type="project" value="UniProtKB-KW"/>
</dbReference>
<dbReference type="GO" id="GO:0046656">
    <property type="term" value="P:folic acid biosynthetic process"/>
    <property type="evidence" value="ECO:0007669"/>
    <property type="project" value="UniProtKB-KW"/>
</dbReference>
<dbReference type="GO" id="GO:0046654">
    <property type="term" value="P:tetrahydrofolate biosynthetic process"/>
    <property type="evidence" value="ECO:0007669"/>
    <property type="project" value="UniProtKB-UniPathway"/>
</dbReference>
<dbReference type="Pfam" id="PF01288">
    <property type="entry name" value="HPPK"/>
    <property type="match status" value="1"/>
</dbReference>
<protein>
    <recommendedName>
        <fullName evidence="4">2-amino-4-hydroxy-6-hydroxymethyldihydropteridine pyrophosphokinase</fullName>
        <ecNumber evidence="3">2.7.6.3</ecNumber>
    </recommendedName>
    <alternativeName>
        <fullName evidence="11">6-hydroxymethyl-7,8-dihydropterin pyrophosphokinase</fullName>
    </alternativeName>
    <alternativeName>
        <fullName evidence="12">7,8-dihydro-6-hydroxymethylpterin-pyrophosphokinase</fullName>
    </alternativeName>
</protein>
<evidence type="ECO:0000256" key="6">
    <source>
        <dbReference type="ARBA" id="ARBA00022741"/>
    </source>
</evidence>
<evidence type="ECO:0000256" key="7">
    <source>
        <dbReference type="ARBA" id="ARBA00022777"/>
    </source>
</evidence>
<evidence type="ECO:0000256" key="2">
    <source>
        <dbReference type="ARBA" id="ARBA00005810"/>
    </source>
</evidence>
<organism evidence="14 15">
    <name type="scientific">Pelovirga terrestris</name>
    <dbReference type="NCBI Taxonomy" id="2771352"/>
    <lineage>
        <taxon>Bacteria</taxon>
        <taxon>Pseudomonadati</taxon>
        <taxon>Thermodesulfobacteriota</taxon>
        <taxon>Desulfuromonadia</taxon>
        <taxon>Geobacterales</taxon>
        <taxon>Geobacteraceae</taxon>
        <taxon>Pelovirga</taxon>
    </lineage>
</organism>
<dbReference type="InterPro" id="IPR000550">
    <property type="entry name" value="Hppk"/>
</dbReference>
<name>A0A8J6QUK5_9BACT</name>
<dbReference type="EC" id="2.7.6.3" evidence="3"/>
<dbReference type="GO" id="GO:0003848">
    <property type="term" value="F:2-amino-4-hydroxy-6-hydroxymethyldihydropteridine diphosphokinase activity"/>
    <property type="evidence" value="ECO:0007669"/>
    <property type="project" value="UniProtKB-EC"/>
</dbReference>
<dbReference type="GO" id="GO:0005524">
    <property type="term" value="F:ATP binding"/>
    <property type="evidence" value="ECO:0007669"/>
    <property type="project" value="UniProtKB-KW"/>
</dbReference>
<comment type="similarity">
    <text evidence="2">Belongs to the HPPK family.</text>
</comment>
<dbReference type="PROSITE" id="PS00794">
    <property type="entry name" value="HPPK"/>
    <property type="match status" value="1"/>
</dbReference>
<evidence type="ECO:0000256" key="8">
    <source>
        <dbReference type="ARBA" id="ARBA00022840"/>
    </source>
</evidence>
<evidence type="ECO:0000256" key="3">
    <source>
        <dbReference type="ARBA" id="ARBA00013253"/>
    </source>
</evidence>
<dbReference type="Gene3D" id="3.30.70.560">
    <property type="entry name" value="7,8-Dihydro-6-hydroxymethylpterin-pyrophosphokinase HPPK"/>
    <property type="match status" value="1"/>
</dbReference>
<dbReference type="PANTHER" id="PTHR43071:SF1">
    <property type="entry name" value="2-AMINO-4-HYDROXY-6-HYDROXYMETHYLDIHYDROPTERIDINE PYROPHOSPHOKINASE"/>
    <property type="match status" value="1"/>
</dbReference>
<evidence type="ECO:0000256" key="1">
    <source>
        <dbReference type="ARBA" id="ARBA00005051"/>
    </source>
</evidence>
<sequence>MCRVFIGLGGNLGEPLARFLEVRQAFADHPQITVVASSPLYRTAPVGGPAGQPDYLNAVLELATRLPPLELLEYCLELERRGGRRREVRWGARTIDIDLLLVDNLICSTSRLTLPHPHLHERSFVLQPLADLAADLIHPRSGRMVSEILTSLPRAAGDIQLQGAW</sequence>
<evidence type="ECO:0000259" key="13">
    <source>
        <dbReference type="PROSITE" id="PS00794"/>
    </source>
</evidence>
<evidence type="ECO:0000313" key="15">
    <source>
        <dbReference type="Proteomes" id="UP000632828"/>
    </source>
</evidence>
<keyword evidence="5 14" id="KW-0808">Transferase</keyword>
<keyword evidence="7" id="KW-0418">Kinase</keyword>
<dbReference type="CDD" id="cd00483">
    <property type="entry name" value="HPPK"/>
    <property type="match status" value="1"/>
</dbReference>
<keyword evidence="8" id="KW-0067">ATP-binding</keyword>
<dbReference type="AlphaFoldDB" id="A0A8J6QUK5"/>
<keyword evidence="15" id="KW-1185">Reference proteome</keyword>
<dbReference type="Proteomes" id="UP000632828">
    <property type="component" value="Unassembled WGS sequence"/>
</dbReference>
<evidence type="ECO:0000256" key="12">
    <source>
        <dbReference type="ARBA" id="ARBA00033413"/>
    </source>
</evidence>
<dbReference type="NCBIfam" id="TIGR01498">
    <property type="entry name" value="folK"/>
    <property type="match status" value="1"/>
</dbReference>
<keyword evidence="9" id="KW-0289">Folate biosynthesis</keyword>
<dbReference type="UniPathway" id="UPA00077">
    <property type="reaction ID" value="UER00155"/>
</dbReference>
<reference evidence="14" key="1">
    <citation type="submission" date="2020-09" db="EMBL/GenBank/DDBJ databases">
        <title>Pelobacter alkaliphilus sp. nov., a novel anaerobic arsenate-reducing bacterium from terrestrial mud volcano.</title>
        <authorList>
            <person name="Khomyakova M.A."/>
            <person name="Merkel A.Y."/>
            <person name="Slobodkin A.I."/>
        </authorList>
    </citation>
    <scope>NUCLEOTIDE SEQUENCE</scope>
    <source>
        <strain evidence="14">M08fum</strain>
    </source>
</reference>
<comment type="function">
    <text evidence="10">Catalyzes the transfer of pyrophosphate from adenosine triphosphate (ATP) to 6-hydroxymethyl-7,8-dihydropterin, an enzymatic step in folate biosynthesis pathway.</text>
</comment>